<evidence type="ECO:0000256" key="1">
    <source>
        <dbReference type="ARBA" id="ARBA00022679"/>
    </source>
</evidence>
<sequence length="656" mass="68845">MLALLLLAVFFAALGAAALAHDPVQGVGMSGAAPAAYVERLVLAANHTPQPLPLPPPAGALPQLPEGTEGSSAIIGTAAAALVLCALWLTRRDQQAQRRRRPPPREQQQQPEQQAERASKARQALCRRLDSRELSMLSPFASAAASGAAFDDAGGAAMDGSSLALQTAPTVLSSGASAGDQHSRPASQLLHAVVPLLGSKQACGASCEVPAPRPPPHPATTADTQAGAKAFAAAATQPPSPPELDGILRQAGSSTAWPPLAPRRRTATTVCSLSLSDSSTSITAPIPIPRPARQQPEAFQRGTASAPLSRRSSTLTSSAGFGSTWHSGSGGPLAELVQHVERQEAATGPQHPACLDRPSSHRLDCPAALPPHLREWLVDADAVSYLQHPSGALQELGSGSSARVFKALFNGEVVAAKEIDIGAGAEMQQAFLTEAERLQALRHPNIVGLMGLALTESKGVVLLELCEGRDLHSALDVKAAGSDQRLFSFGKKGRRVAFEVAKVLNYLHSRGVMQMDLKSENILLTASGTAKLADVGFSRNRAVAADDTPLRGTFSWLAPELLLGGACTPAVDVWAFGVLCWQLVTGEHPQRGAMRAPRVPEECPQSVADLILECMSDDPCDRPIAKDLLQRLGRPLHSSVSLQALSRLSLDKQRSV</sequence>
<keyword evidence="4 5" id="KW-0067">ATP-binding</keyword>
<feature type="region of interest" description="Disordered" evidence="6">
    <location>
        <begin position="94"/>
        <end position="123"/>
    </location>
</feature>
<dbReference type="GeneID" id="17358319"/>
<evidence type="ECO:0000256" key="7">
    <source>
        <dbReference type="SAM" id="SignalP"/>
    </source>
</evidence>
<dbReference type="InterPro" id="IPR051681">
    <property type="entry name" value="Ser/Thr_Kinases-Pseudokinases"/>
</dbReference>
<dbReference type="SMART" id="SM00220">
    <property type="entry name" value="S_TKc"/>
    <property type="match status" value="1"/>
</dbReference>
<dbReference type="Pfam" id="PF00069">
    <property type="entry name" value="Pkinase"/>
    <property type="match status" value="1"/>
</dbReference>
<name>E1Z5U9_CHLVA</name>
<feature type="binding site" evidence="5">
    <location>
        <position position="417"/>
    </location>
    <ligand>
        <name>ATP</name>
        <dbReference type="ChEBI" id="CHEBI:30616"/>
    </ligand>
</feature>
<feature type="compositionally biased region" description="Low complexity" evidence="6">
    <location>
        <begin position="282"/>
        <end position="296"/>
    </location>
</feature>
<keyword evidence="10" id="KW-1185">Reference proteome</keyword>
<dbReference type="PANTHER" id="PTHR44329:SF288">
    <property type="entry name" value="MITOGEN-ACTIVATED PROTEIN KINASE KINASE KINASE 20"/>
    <property type="match status" value="1"/>
</dbReference>
<organism evidence="10">
    <name type="scientific">Chlorella variabilis</name>
    <name type="common">Green alga</name>
    <dbReference type="NCBI Taxonomy" id="554065"/>
    <lineage>
        <taxon>Eukaryota</taxon>
        <taxon>Viridiplantae</taxon>
        <taxon>Chlorophyta</taxon>
        <taxon>core chlorophytes</taxon>
        <taxon>Trebouxiophyceae</taxon>
        <taxon>Chlorellales</taxon>
        <taxon>Chlorellaceae</taxon>
        <taxon>Chlorella clade</taxon>
        <taxon>Chlorella</taxon>
    </lineage>
</organism>
<evidence type="ECO:0000256" key="3">
    <source>
        <dbReference type="ARBA" id="ARBA00022777"/>
    </source>
</evidence>
<feature type="region of interest" description="Disordered" evidence="6">
    <location>
        <begin position="282"/>
        <end position="327"/>
    </location>
</feature>
<evidence type="ECO:0000256" key="5">
    <source>
        <dbReference type="PROSITE-ProRule" id="PRU10141"/>
    </source>
</evidence>
<dbReference type="OMA" id="GFGSTWH"/>
<feature type="chain" id="PRO_5003156150" description="Protein kinase domain-containing protein" evidence="7">
    <location>
        <begin position="21"/>
        <end position="656"/>
    </location>
</feature>
<feature type="compositionally biased region" description="Low complexity" evidence="6">
    <location>
        <begin position="303"/>
        <end position="319"/>
    </location>
</feature>
<dbReference type="RefSeq" id="XP_005850922.1">
    <property type="nucleotide sequence ID" value="XM_005850860.1"/>
</dbReference>
<dbReference type="FunCoup" id="E1Z5U9">
    <property type="interactions" value="1694"/>
</dbReference>
<evidence type="ECO:0000256" key="2">
    <source>
        <dbReference type="ARBA" id="ARBA00022741"/>
    </source>
</evidence>
<feature type="signal peptide" evidence="7">
    <location>
        <begin position="1"/>
        <end position="20"/>
    </location>
</feature>
<proteinExistence type="predicted"/>
<dbReference type="KEGG" id="cvr:CHLNCDRAFT_50324"/>
<dbReference type="PROSITE" id="PS50011">
    <property type="entry name" value="PROTEIN_KINASE_DOM"/>
    <property type="match status" value="1"/>
</dbReference>
<feature type="domain" description="Protein kinase" evidence="8">
    <location>
        <begin position="390"/>
        <end position="640"/>
    </location>
</feature>
<evidence type="ECO:0000256" key="6">
    <source>
        <dbReference type="SAM" id="MobiDB-lite"/>
    </source>
</evidence>
<dbReference type="Proteomes" id="UP000008141">
    <property type="component" value="Unassembled WGS sequence"/>
</dbReference>
<dbReference type="GO" id="GO:0005524">
    <property type="term" value="F:ATP binding"/>
    <property type="evidence" value="ECO:0007669"/>
    <property type="project" value="UniProtKB-UniRule"/>
</dbReference>
<dbReference type="STRING" id="554065.E1Z5U9"/>
<dbReference type="Gene3D" id="1.10.510.10">
    <property type="entry name" value="Transferase(Phosphotransferase) domain 1"/>
    <property type="match status" value="1"/>
</dbReference>
<dbReference type="InterPro" id="IPR017441">
    <property type="entry name" value="Protein_kinase_ATP_BS"/>
</dbReference>
<dbReference type="SUPFAM" id="SSF56112">
    <property type="entry name" value="Protein kinase-like (PK-like)"/>
    <property type="match status" value="1"/>
</dbReference>
<dbReference type="AlphaFoldDB" id="E1Z5U9"/>
<evidence type="ECO:0000259" key="8">
    <source>
        <dbReference type="PROSITE" id="PS50011"/>
    </source>
</evidence>
<feature type="region of interest" description="Disordered" evidence="6">
    <location>
        <begin position="208"/>
        <end position="260"/>
    </location>
</feature>
<keyword evidence="1" id="KW-0808">Transferase</keyword>
<dbReference type="InterPro" id="IPR000719">
    <property type="entry name" value="Prot_kinase_dom"/>
</dbReference>
<evidence type="ECO:0000256" key="4">
    <source>
        <dbReference type="ARBA" id="ARBA00022840"/>
    </source>
</evidence>
<keyword evidence="3" id="KW-0418">Kinase</keyword>
<keyword evidence="2 5" id="KW-0547">Nucleotide-binding</keyword>
<dbReference type="InParanoid" id="E1Z5U9"/>
<dbReference type="eggNOG" id="KOG4721">
    <property type="taxonomic scope" value="Eukaryota"/>
</dbReference>
<dbReference type="OrthoDB" id="4062651at2759"/>
<dbReference type="InterPro" id="IPR011009">
    <property type="entry name" value="Kinase-like_dom_sf"/>
</dbReference>
<evidence type="ECO:0000313" key="10">
    <source>
        <dbReference type="Proteomes" id="UP000008141"/>
    </source>
</evidence>
<keyword evidence="7" id="KW-0732">Signal</keyword>
<dbReference type="GO" id="GO:0004674">
    <property type="term" value="F:protein serine/threonine kinase activity"/>
    <property type="evidence" value="ECO:0007669"/>
    <property type="project" value="TreeGrafter"/>
</dbReference>
<protein>
    <recommendedName>
        <fullName evidence="8">Protein kinase domain-containing protein</fullName>
    </recommendedName>
</protein>
<dbReference type="PANTHER" id="PTHR44329">
    <property type="entry name" value="SERINE/THREONINE-PROTEIN KINASE TNNI3K-RELATED"/>
    <property type="match status" value="1"/>
</dbReference>
<dbReference type="EMBL" id="GL433837">
    <property type="protein sequence ID" value="EFN58820.1"/>
    <property type="molecule type" value="Genomic_DNA"/>
</dbReference>
<evidence type="ECO:0000313" key="9">
    <source>
        <dbReference type="EMBL" id="EFN58820.1"/>
    </source>
</evidence>
<accession>E1Z5U9</accession>
<gene>
    <name evidence="9" type="ORF">CHLNCDRAFT_50324</name>
</gene>
<feature type="compositionally biased region" description="Low complexity" evidence="6">
    <location>
        <begin position="219"/>
        <end position="236"/>
    </location>
</feature>
<reference evidence="9 10" key="1">
    <citation type="journal article" date="2010" name="Plant Cell">
        <title>The Chlorella variabilis NC64A genome reveals adaptation to photosymbiosis, coevolution with viruses, and cryptic sex.</title>
        <authorList>
            <person name="Blanc G."/>
            <person name="Duncan G."/>
            <person name="Agarkova I."/>
            <person name="Borodovsky M."/>
            <person name="Gurnon J."/>
            <person name="Kuo A."/>
            <person name="Lindquist E."/>
            <person name="Lucas S."/>
            <person name="Pangilinan J."/>
            <person name="Polle J."/>
            <person name="Salamov A."/>
            <person name="Terry A."/>
            <person name="Yamada T."/>
            <person name="Dunigan D.D."/>
            <person name="Grigoriev I.V."/>
            <person name="Claverie J.M."/>
            <person name="Van Etten J.L."/>
        </authorList>
    </citation>
    <scope>NUCLEOTIDE SEQUENCE [LARGE SCALE GENOMIC DNA]</scope>
    <source>
        <strain evidence="9 10">NC64A</strain>
    </source>
</reference>
<dbReference type="PROSITE" id="PS00107">
    <property type="entry name" value="PROTEIN_KINASE_ATP"/>
    <property type="match status" value="1"/>
</dbReference>